<proteinExistence type="predicted"/>
<accession>A0A2X0PAU9</accession>
<dbReference type="AlphaFoldDB" id="A0A2X0PAU9"/>
<protein>
    <submittedName>
        <fullName evidence="1">BQ5605_C004g02776 protein</fullName>
    </submittedName>
</protein>
<reference evidence="1 2" key="1">
    <citation type="submission" date="2016-11" db="EMBL/GenBank/DDBJ databases">
        <authorList>
            <person name="Jaros S."/>
            <person name="Januszkiewicz K."/>
            <person name="Wedrychowicz H."/>
        </authorList>
    </citation>
    <scope>NUCLEOTIDE SEQUENCE [LARGE SCALE GENOMIC DNA]</scope>
</reference>
<gene>
    <name evidence="1" type="primary">BQ5605_C004g02776</name>
    <name evidence="1" type="ORF">BQ5605_C004G02776</name>
</gene>
<name>A0A2X0PAU9_9BASI</name>
<organism evidence="1 2">
    <name type="scientific">Microbotryum silenes-dioicae</name>
    <dbReference type="NCBI Taxonomy" id="796604"/>
    <lineage>
        <taxon>Eukaryota</taxon>
        <taxon>Fungi</taxon>
        <taxon>Dikarya</taxon>
        <taxon>Basidiomycota</taxon>
        <taxon>Pucciniomycotina</taxon>
        <taxon>Microbotryomycetes</taxon>
        <taxon>Microbotryales</taxon>
        <taxon>Microbotryaceae</taxon>
        <taxon>Microbotryum</taxon>
    </lineage>
</organism>
<dbReference type="EMBL" id="FQNC01000046">
    <property type="protein sequence ID" value="SGY67452.1"/>
    <property type="molecule type" value="Genomic_DNA"/>
</dbReference>
<evidence type="ECO:0000313" key="2">
    <source>
        <dbReference type="Proteomes" id="UP000249464"/>
    </source>
</evidence>
<dbReference type="Proteomes" id="UP000249464">
    <property type="component" value="Unassembled WGS sequence"/>
</dbReference>
<keyword evidence="2" id="KW-1185">Reference proteome</keyword>
<sequence>MVKRDANDPVSVSGYRRLCRISRCFDSGCRTSEFSKRVGEQWALRAVGSK</sequence>
<evidence type="ECO:0000313" key="1">
    <source>
        <dbReference type="EMBL" id="SGY67452.1"/>
    </source>
</evidence>